<dbReference type="Pfam" id="PF02872">
    <property type="entry name" value="5_nucleotid_C"/>
    <property type="match status" value="1"/>
</dbReference>
<dbReference type="SUPFAM" id="SSF56219">
    <property type="entry name" value="DNase I-like"/>
    <property type="match status" value="1"/>
</dbReference>
<dbReference type="InterPro" id="IPR036691">
    <property type="entry name" value="Endo/exonu/phosph_ase_sf"/>
</dbReference>
<dbReference type="SUPFAM" id="SSF74853">
    <property type="entry name" value="Lamin A/C globular tail domain"/>
    <property type="match status" value="1"/>
</dbReference>
<dbReference type="PRINTS" id="PR01607">
    <property type="entry name" value="APYRASEFAMLY"/>
</dbReference>
<dbReference type="InterPro" id="IPR006179">
    <property type="entry name" value="5_nucleotidase/apyrase"/>
</dbReference>
<name>A0A849A4P0_9ACTN</name>
<dbReference type="InterPro" id="IPR013783">
    <property type="entry name" value="Ig-like_fold"/>
</dbReference>
<proteinExistence type="predicted"/>
<comment type="caution">
    <text evidence="5">The sequence shown here is derived from an EMBL/GenBank/DDBJ whole genome shotgun (WGS) entry which is preliminary data.</text>
</comment>
<feature type="region of interest" description="Disordered" evidence="2">
    <location>
        <begin position="170"/>
        <end position="219"/>
    </location>
</feature>
<dbReference type="GO" id="GO:0016787">
    <property type="term" value="F:hydrolase activity"/>
    <property type="evidence" value="ECO:0007669"/>
    <property type="project" value="InterPro"/>
</dbReference>
<dbReference type="RefSeq" id="WP_171199190.1">
    <property type="nucleotide sequence ID" value="NZ_JABEND010000003.1"/>
</dbReference>
<dbReference type="Gene3D" id="3.60.10.10">
    <property type="entry name" value="Endonuclease/exonuclease/phosphatase"/>
    <property type="match status" value="1"/>
</dbReference>
<gene>
    <name evidence="5" type="ORF">HKD39_07275</name>
</gene>
<dbReference type="Pfam" id="PF00932">
    <property type="entry name" value="LTD"/>
    <property type="match status" value="1"/>
</dbReference>
<protein>
    <submittedName>
        <fullName evidence="5">ExeM/NucH family extracellular endonuclease</fullName>
    </submittedName>
</protein>
<dbReference type="PANTHER" id="PTHR42834:SF1">
    <property type="entry name" value="ENDONUCLEASE_EXONUCLEASE_PHOSPHATASE FAMILY PROTEIN (AFU_ORTHOLOGUE AFUA_3G09210)"/>
    <property type="match status" value="1"/>
</dbReference>
<feature type="signal peptide" evidence="3">
    <location>
        <begin position="1"/>
        <end position="33"/>
    </location>
</feature>
<dbReference type="Gene3D" id="3.60.21.10">
    <property type="match status" value="1"/>
</dbReference>
<dbReference type="CDD" id="cd10283">
    <property type="entry name" value="MnuA_DNase1-like"/>
    <property type="match status" value="1"/>
</dbReference>
<dbReference type="InterPro" id="IPR008334">
    <property type="entry name" value="5'-Nucleotdase_C"/>
</dbReference>
<dbReference type="CDD" id="cd04486">
    <property type="entry name" value="YhcR_OBF_like"/>
    <property type="match status" value="1"/>
</dbReference>
<feature type="compositionally biased region" description="Polar residues" evidence="2">
    <location>
        <begin position="178"/>
        <end position="196"/>
    </location>
</feature>
<organism evidence="5 6">
    <name type="scientific">Nakamurella aerolata</name>
    <dbReference type="NCBI Taxonomy" id="1656892"/>
    <lineage>
        <taxon>Bacteria</taxon>
        <taxon>Bacillati</taxon>
        <taxon>Actinomycetota</taxon>
        <taxon>Actinomycetes</taxon>
        <taxon>Nakamurellales</taxon>
        <taxon>Nakamurellaceae</taxon>
        <taxon>Nakamurella</taxon>
    </lineage>
</organism>
<dbReference type="InterPro" id="IPR036907">
    <property type="entry name" value="5'-Nucleotdase_C_sf"/>
</dbReference>
<keyword evidence="1 3" id="KW-0732">Signal</keyword>
<feature type="domain" description="LTD" evidence="4">
    <location>
        <begin position="27"/>
        <end position="165"/>
    </location>
</feature>
<dbReference type="PROSITE" id="PS51841">
    <property type="entry name" value="LTD"/>
    <property type="match status" value="1"/>
</dbReference>
<dbReference type="Proteomes" id="UP000562984">
    <property type="component" value="Unassembled WGS sequence"/>
</dbReference>
<keyword evidence="5" id="KW-0255">Endonuclease</keyword>
<dbReference type="InterPro" id="IPR001322">
    <property type="entry name" value="Lamin_tail_dom"/>
</dbReference>
<dbReference type="Gene3D" id="2.60.40.10">
    <property type="entry name" value="Immunoglobulins"/>
    <property type="match status" value="1"/>
</dbReference>
<dbReference type="Pfam" id="PF16640">
    <property type="entry name" value="Big_3_5"/>
    <property type="match status" value="1"/>
</dbReference>
<dbReference type="InterPro" id="IPR004843">
    <property type="entry name" value="Calcineurin-like_PHP"/>
</dbReference>
<evidence type="ECO:0000313" key="6">
    <source>
        <dbReference type="Proteomes" id="UP000562984"/>
    </source>
</evidence>
<accession>A0A849A4P0</accession>
<dbReference type="SUPFAM" id="SSF56300">
    <property type="entry name" value="Metallo-dependent phosphatases"/>
    <property type="match status" value="1"/>
</dbReference>
<reference evidence="5 6" key="1">
    <citation type="submission" date="2020-05" db="EMBL/GenBank/DDBJ databases">
        <title>Nakamurella sp. DB0629 isolated from air conditioner.</title>
        <authorList>
            <person name="Kim D.H."/>
            <person name="Kim D.-U."/>
        </authorList>
    </citation>
    <scope>NUCLEOTIDE SEQUENCE [LARGE SCALE GENOMIC DNA]</scope>
    <source>
        <strain evidence="5 6">DB0629</strain>
    </source>
</reference>
<dbReference type="Gene3D" id="2.60.40.1260">
    <property type="entry name" value="Lamin Tail domain"/>
    <property type="match status" value="1"/>
</dbReference>
<keyword evidence="5" id="KW-0378">Hydrolase</keyword>
<dbReference type="EMBL" id="JABEND010000003">
    <property type="protein sequence ID" value="NNG35515.1"/>
    <property type="molecule type" value="Genomic_DNA"/>
</dbReference>
<keyword evidence="6" id="KW-1185">Reference proteome</keyword>
<dbReference type="GO" id="GO:0005975">
    <property type="term" value="P:carbohydrate metabolic process"/>
    <property type="evidence" value="ECO:0007669"/>
    <property type="project" value="UniProtKB-ARBA"/>
</dbReference>
<feature type="chain" id="PRO_5033010384" evidence="3">
    <location>
        <begin position="34"/>
        <end position="1712"/>
    </location>
</feature>
<dbReference type="GO" id="GO:0004519">
    <property type="term" value="F:endonuclease activity"/>
    <property type="evidence" value="ECO:0007669"/>
    <property type="project" value="UniProtKB-KW"/>
</dbReference>
<dbReference type="Pfam" id="PF00149">
    <property type="entry name" value="Metallophos"/>
    <property type="match status" value="1"/>
</dbReference>
<evidence type="ECO:0000313" key="5">
    <source>
        <dbReference type="EMBL" id="NNG35515.1"/>
    </source>
</evidence>
<dbReference type="GO" id="GO:0009166">
    <property type="term" value="P:nucleotide catabolic process"/>
    <property type="evidence" value="ECO:0007669"/>
    <property type="project" value="InterPro"/>
</dbReference>
<dbReference type="PANTHER" id="PTHR42834">
    <property type="entry name" value="ENDONUCLEASE/EXONUCLEASE/PHOSPHATASE FAMILY PROTEIN (AFU_ORTHOLOGUE AFUA_3G09210)"/>
    <property type="match status" value="1"/>
</dbReference>
<sequence length="1712" mass="176041">MRVRLPGRRTAAALTTVALAGATVFAVPGTASAVDVGSPVVINEVYGGGGNSGSQLKQDFVELYNSSSAPVDLSGWSLQYASTSGTSWQRTNLTGSVPAKSYYLIGEAVGAGGTVDLPTPNVTGTIPMSGSGGKVALVNSQSTLSGCAAACSSAAGVVDFVGWGSANDAAGGAPAPGTSNPQSVSRNDQHANTGNNAADFALLNPPTPMTGADDPGTGDPEPVAATIAEIQGTGATSPLNGKTVTTKGVVTAVYPKGGFNAYVLQTPGTGGPIDFTTHTASDAIWVYSPATVARASIGNYLQVTGAVSEYAGTTEITVEGVGDLSRAPGRAAPVKPATTTEYPRNEAQRESLESMLYQPTGPYTVTNTYATNQYGEVGLAFGDKPLLQPTEVGRPGSVEAKEQAAENAARGVVLDDGASTNFLSSAGNSQTPPYISNDKPVRVGAPVTFSKPVIFAVGGSPANPTWRFQPTSQVTPADPAAYPASWANTRTAAPDASLINAKGDAALEVASFNVQNFFTLFGDQRSDCSAYRDREGNPITVNRCTGPNGPRGAWDAENFNRQRDKIVTAINGSGADVVGLMEIENSAVVGESVDRSLATLVEALNAKAGAGTWAFVPSSKDLPATSAMDVINSAIIYRPAAATPVGEARALGTQSGAGQAFDQAREPLAQKFVPAAGGDEFLFVVNHFKSKGSSAGGLGDADTGDGQGASNGTRVREAQALLQWVNTLVDTKSEAVVMVGDYNSYTAEDPMQVFYDAGYVDADSYFGTGKYSYSFSGQSGSLDHALLNKVAADRATGSDTWNINSPESIALNYSRYNYSPTNFYTPDQYAASDHDPVLVGLAAKNAGGGGGGEVPSELTLLNINDFHGRIDANTTKFATTVEQLRAAGGEDRTLFLSAGDNVSASLFASAVQDDKPTLDVLNALDLRASAVGNHEFDKGYADLVNRIMKPASEANPRGGANWDYLGANVYRKGTTEPALPEYSIQQVGGLRVGVIGAVTEETSTLVSPDGIADLEFGDPVDAVNRVAAQLTDGDESNGEADLLVAEYHEGAGAGTPDGATLEQEVAADGAFAKIVNGTSAKVSAIFTGHTHKQYAWDAPVPGEAGKTRPILQTGNYGENVGKVKLNIDPATKQVTGYTAENVARAAAEDLSLPRVAKVKEIVDAALAYAIEIGSQPIGKVTADITTAFSGGSYGADGTWTGGTRDDRGSESTLGNLVANSLVSSLSPADRGGATIGVVNPGGLRDELRYGTDGTITYAQANGVLPFVNNLWTVTLTGTQFKTLLEQQWQTNADGTVPSRSYLQLGLSKNVSYTFDAAAAQGEHITSVTIDGKPLDPQANYRIGTFSFLATGGDNFRVFKEGSNVRDSGLIDRDAWIQYLRDNSPVSPDFGKHSAAATVPTEATAGTELPLQVGALNLTSLGSPKNTTAKVALVAADGTATDLGEYPVTTEVVAGDPRGVKNGQLTAQVPIPATVPAGDYTLTVTAAPSGTVVRRPISVAAGTPQPVPTTTTLTASAPSQVYRPSTPVQFTATVTTADGSPANGTVTLKAGAAEWGSAPVRDGKATIAVPADAAAGVYQVTATFTPAEDANQQESTSEPVKFQVAMALSATTVTAEVVAVDKATKKETKLKSGLVITGTVTIADPSVATADGALNINVNGSKVAELTLVNGTATSEVIPVPKGTATVIATYAPADPANVSRSSSAPLRVPVKK</sequence>
<dbReference type="SUPFAM" id="SSF55816">
    <property type="entry name" value="5'-nucleotidase (syn. UDP-sugar hydrolase), C-terminal domain"/>
    <property type="match status" value="1"/>
</dbReference>
<dbReference type="Gene3D" id="3.90.780.10">
    <property type="entry name" value="5'-Nucleotidase, C-terminal domain"/>
    <property type="match status" value="1"/>
</dbReference>
<evidence type="ECO:0000256" key="1">
    <source>
        <dbReference type="ARBA" id="ARBA00022729"/>
    </source>
</evidence>
<evidence type="ECO:0000256" key="3">
    <source>
        <dbReference type="SAM" id="SignalP"/>
    </source>
</evidence>
<dbReference type="InterPro" id="IPR032109">
    <property type="entry name" value="Big_3_5"/>
</dbReference>
<dbReference type="InterPro" id="IPR036415">
    <property type="entry name" value="Lamin_tail_dom_sf"/>
</dbReference>
<evidence type="ECO:0000259" key="4">
    <source>
        <dbReference type="PROSITE" id="PS51841"/>
    </source>
</evidence>
<evidence type="ECO:0000256" key="2">
    <source>
        <dbReference type="SAM" id="MobiDB-lite"/>
    </source>
</evidence>
<dbReference type="InterPro" id="IPR047971">
    <property type="entry name" value="ExeM-like"/>
</dbReference>
<dbReference type="NCBIfam" id="NF033681">
    <property type="entry name" value="ExeM_NucH_DNase"/>
    <property type="match status" value="1"/>
</dbReference>
<dbReference type="InterPro" id="IPR029052">
    <property type="entry name" value="Metallo-depent_PP-like"/>
</dbReference>
<feature type="region of interest" description="Disordered" evidence="2">
    <location>
        <begin position="327"/>
        <end position="349"/>
    </location>
</feature>
<keyword evidence="5" id="KW-0540">Nuclease</keyword>